<sequence length="111" mass="11767">MADEVTDREELPATPTRFAEEQPAVWEAYSDLGKACAEAGPLDEETKRLVKLALAVGAQSEGAVHSHVRRGLDEGLDAAALQHVATLAVPTLGFPKAMAARSWIGDVTDAE</sequence>
<dbReference type="AlphaFoldDB" id="A0AA41KFH4"/>
<proteinExistence type="predicted"/>
<keyword evidence="3" id="KW-1185">Reference proteome</keyword>
<dbReference type="Proteomes" id="UP001166304">
    <property type="component" value="Unassembled WGS sequence"/>
</dbReference>
<dbReference type="PANTHER" id="PTHR33930">
    <property type="entry name" value="ALKYL HYDROPEROXIDE REDUCTASE AHPD"/>
    <property type="match status" value="1"/>
</dbReference>
<dbReference type="PANTHER" id="PTHR33930:SF2">
    <property type="entry name" value="BLR3452 PROTEIN"/>
    <property type="match status" value="1"/>
</dbReference>
<name>A0AA41KFH4_9EURY</name>
<dbReference type="SUPFAM" id="SSF69118">
    <property type="entry name" value="AhpD-like"/>
    <property type="match status" value="1"/>
</dbReference>
<dbReference type="RefSeq" id="WP_162413758.1">
    <property type="nucleotide sequence ID" value="NZ_JAHQXE010000003.1"/>
</dbReference>
<accession>A0AA41KFH4</accession>
<feature type="domain" description="Carboxymuconolactone decarboxylase-like" evidence="1">
    <location>
        <begin position="23"/>
        <end position="103"/>
    </location>
</feature>
<dbReference type="Pfam" id="PF02627">
    <property type="entry name" value="CMD"/>
    <property type="match status" value="1"/>
</dbReference>
<dbReference type="EMBL" id="JAHQXE010000003">
    <property type="protein sequence ID" value="MBV0902052.1"/>
    <property type="molecule type" value="Genomic_DNA"/>
</dbReference>
<evidence type="ECO:0000313" key="3">
    <source>
        <dbReference type="Proteomes" id="UP001166304"/>
    </source>
</evidence>
<dbReference type="GO" id="GO:0051920">
    <property type="term" value="F:peroxiredoxin activity"/>
    <property type="evidence" value="ECO:0007669"/>
    <property type="project" value="InterPro"/>
</dbReference>
<evidence type="ECO:0000259" key="1">
    <source>
        <dbReference type="Pfam" id="PF02627"/>
    </source>
</evidence>
<gene>
    <name evidence="2" type="ORF">KTS37_09660</name>
</gene>
<protein>
    <submittedName>
        <fullName evidence="2">Carboxymuconolactone decarboxylase family protein</fullName>
    </submittedName>
</protein>
<dbReference type="Gene3D" id="1.20.1290.10">
    <property type="entry name" value="AhpD-like"/>
    <property type="match status" value="1"/>
</dbReference>
<comment type="caution">
    <text evidence="2">The sequence shown here is derived from an EMBL/GenBank/DDBJ whole genome shotgun (WGS) entry which is preliminary data.</text>
</comment>
<organism evidence="2 3">
    <name type="scientific">Haloarcula salina</name>
    <dbReference type="NCBI Taxonomy" id="1429914"/>
    <lineage>
        <taxon>Archaea</taxon>
        <taxon>Methanobacteriati</taxon>
        <taxon>Methanobacteriota</taxon>
        <taxon>Stenosarchaea group</taxon>
        <taxon>Halobacteria</taxon>
        <taxon>Halobacteriales</taxon>
        <taxon>Haloarculaceae</taxon>
        <taxon>Haloarcula</taxon>
    </lineage>
</organism>
<dbReference type="InterPro" id="IPR003779">
    <property type="entry name" value="CMD-like"/>
</dbReference>
<reference evidence="2" key="1">
    <citation type="submission" date="2021-06" db="EMBL/GenBank/DDBJ databases">
        <title>New haloarchaea isolates fom saline soil.</title>
        <authorList>
            <person name="Duran-Viseras A."/>
            <person name="Sanchez-Porro C.S."/>
            <person name="Ventosa A."/>
        </authorList>
    </citation>
    <scope>NUCLEOTIDE SEQUENCE</scope>
    <source>
        <strain evidence="2">JCM 18369</strain>
    </source>
</reference>
<evidence type="ECO:0000313" key="2">
    <source>
        <dbReference type="EMBL" id="MBV0902052.1"/>
    </source>
</evidence>
<dbReference type="InterPro" id="IPR029032">
    <property type="entry name" value="AhpD-like"/>
</dbReference>